<dbReference type="EMBL" id="AVPE01000011">
    <property type="protein sequence ID" value="KGX91112.1"/>
    <property type="molecule type" value="Genomic_DNA"/>
</dbReference>
<keyword evidence="5 9" id="KW-0547">Nucleotide-binding</keyword>
<evidence type="ECO:0000256" key="7">
    <source>
        <dbReference type="ARBA" id="ARBA00022989"/>
    </source>
</evidence>
<dbReference type="GO" id="GO:0051301">
    <property type="term" value="P:cell division"/>
    <property type="evidence" value="ECO:0007669"/>
    <property type="project" value="UniProtKB-KW"/>
</dbReference>
<keyword evidence="14" id="KW-1185">Reference proteome</keyword>
<feature type="binding site" evidence="9">
    <location>
        <begin position="1003"/>
        <end position="1010"/>
    </location>
    <ligand>
        <name>ATP</name>
        <dbReference type="ChEBI" id="CHEBI:30616"/>
    </ligand>
</feature>
<protein>
    <submittedName>
        <fullName evidence="13">Cell division protein FtsK</fullName>
    </submittedName>
</protein>
<keyword evidence="10" id="KW-0175">Coiled coil</keyword>
<evidence type="ECO:0000256" key="11">
    <source>
        <dbReference type="SAM" id="Phobius"/>
    </source>
</evidence>
<keyword evidence="13" id="KW-0132">Cell division</keyword>
<dbReference type="GO" id="GO:0003677">
    <property type="term" value="F:DNA binding"/>
    <property type="evidence" value="ECO:0007669"/>
    <property type="project" value="InterPro"/>
</dbReference>
<evidence type="ECO:0000256" key="2">
    <source>
        <dbReference type="ARBA" id="ARBA00022475"/>
    </source>
</evidence>
<proteinExistence type="predicted"/>
<evidence type="ECO:0000256" key="9">
    <source>
        <dbReference type="PROSITE-ProRule" id="PRU00289"/>
    </source>
</evidence>
<keyword evidence="6 9" id="KW-0067">ATP-binding</keyword>
<comment type="caution">
    <text evidence="13">The sequence shown here is derived from an EMBL/GenBank/DDBJ whole genome shotgun (WGS) entry which is preliminary data.</text>
</comment>
<keyword evidence="13" id="KW-0131">Cell cycle</keyword>
<dbReference type="InterPro" id="IPR002543">
    <property type="entry name" value="FtsK_dom"/>
</dbReference>
<keyword evidence="4" id="KW-0677">Repeat</keyword>
<accession>A0A0A5I5K7</accession>
<evidence type="ECO:0000256" key="10">
    <source>
        <dbReference type="SAM" id="Coils"/>
    </source>
</evidence>
<evidence type="ECO:0000256" key="3">
    <source>
        <dbReference type="ARBA" id="ARBA00022692"/>
    </source>
</evidence>
<dbReference type="Pfam" id="PF12538">
    <property type="entry name" value="FtsK_SpoIIIE_N"/>
    <property type="match status" value="1"/>
</dbReference>
<dbReference type="GO" id="GO:0005524">
    <property type="term" value="F:ATP binding"/>
    <property type="evidence" value="ECO:0007669"/>
    <property type="project" value="UniProtKB-UniRule"/>
</dbReference>
<feature type="binding site" evidence="9">
    <location>
        <begin position="675"/>
        <end position="682"/>
    </location>
    <ligand>
        <name>ATP</name>
        <dbReference type="ChEBI" id="CHEBI:30616"/>
    </ligand>
</feature>
<feature type="domain" description="FtsK" evidence="12">
    <location>
        <begin position="986"/>
        <end position="1170"/>
    </location>
</feature>
<comment type="subcellular location">
    <subcellularLocation>
        <location evidence="1">Cell membrane</location>
        <topology evidence="1">Multi-pass membrane protein</topology>
    </subcellularLocation>
</comment>
<feature type="transmembrane region" description="Helical" evidence="11">
    <location>
        <begin position="264"/>
        <end position="285"/>
    </location>
</feature>
<keyword evidence="7 11" id="KW-1133">Transmembrane helix</keyword>
<dbReference type="InterPro" id="IPR050206">
    <property type="entry name" value="FtsK/SpoIIIE/SftA"/>
</dbReference>
<evidence type="ECO:0000313" key="13">
    <source>
        <dbReference type="EMBL" id="KGX91112.1"/>
    </source>
</evidence>
<dbReference type="PROSITE" id="PS50901">
    <property type="entry name" value="FTSK"/>
    <property type="match status" value="2"/>
</dbReference>
<gene>
    <name evidence="13" type="ORF">N781_05295</name>
</gene>
<reference evidence="13 14" key="1">
    <citation type="submission" date="2013-08" db="EMBL/GenBank/DDBJ databases">
        <authorList>
            <person name="Huang J."/>
            <person name="Wang G."/>
        </authorList>
    </citation>
    <scope>NUCLEOTIDE SEQUENCE [LARGE SCALE GENOMIC DNA]</scope>
    <source>
        <strain evidence="13 14">JSM 076056</strain>
    </source>
</reference>
<dbReference type="InterPro" id="IPR023839">
    <property type="entry name" value="Firmicutes_EssC_C"/>
</dbReference>
<dbReference type="Pfam" id="PF01580">
    <property type="entry name" value="FtsK_SpoIIIE"/>
    <property type="match status" value="2"/>
</dbReference>
<feature type="coiled-coil region" evidence="10">
    <location>
        <begin position="1335"/>
        <end position="1362"/>
    </location>
</feature>
<dbReference type="eggNOG" id="COG1674">
    <property type="taxonomic scope" value="Bacteria"/>
</dbReference>
<feature type="domain" description="FtsK" evidence="12">
    <location>
        <begin position="655"/>
        <end position="851"/>
    </location>
</feature>
<evidence type="ECO:0000256" key="6">
    <source>
        <dbReference type="ARBA" id="ARBA00022840"/>
    </source>
</evidence>
<dbReference type="NCBIfam" id="TIGR03928">
    <property type="entry name" value="T7_EssCb_Firm"/>
    <property type="match status" value="1"/>
</dbReference>
<dbReference type="RefSeq" id="WP_026800924.1">
    <property type="nucleotide sequence ID" value="NZ_AULI01000011.1"/>
</dbReference>
<evidence type="ECO:0000313" key="14">
    <source>
        <dbReference type="Proteomes" id="UP000030528"/>
    </source>
</evidence>
<evidence type="ECO:0000259" key="12">
    <source>
        <dbReference type="PROSITE" id="PS50901"/>
    </source>
</evidence>
<feature type="transmembrane region" description="Helical" evidence="11">
    <location>
        <begin position="239"/>
        <end position="258"/>
    </location>
</feature>
<evidence type="ECO:0000256" key="5">
    <source>
        <dbReference type="ARBA" id="ARBA00022741"/>
    </source>
</evidence>
<dbReference type="PANTHER" id="PTHR22683">
    <property type="entry name" value="SPORULATION PROTEIN RELATED"/>
    <property type="match status" value="1"/>
</dbReference>
<dbReference type="STRING" id="1385510.GCA_000425205_02598"/>
<dbReference type="GO" id="GO:0005886">
    <property type="term" value="C:plasma membrane"/>
    <property type="evidence" value="ECO:0007669"/>
    <property type="project" value="UniProtKB-SubCell"/>
</dbReference>
<keyword evidence="3 11" id="KW-0812">Transmembrane</keyword>
<organism evidence="13 14">
    <name type="scientific">Pontibacillus halophilus JSM 076056 = DSM 19796</name>
    <dbReference type="NCBI Taxonomy" id="1385510"/>
    <lineage>
        <taxon>Bacteria</taxon>
        <taxon>Bacillati</taxon>
        <taxon>Bacillota</taxon>
        <taxon>Bacilli</taxon>
        <taxon>Bacillales</taxon>
        <taxon>Bacillaceae</taxon>
        <taxon>Pontibacillus</taxon>
    </lineage>
</organism>
<dbReference type="InterPro" id="IPR027417">
    <property type="entry name" value="P-loop_NTPase"/>
</dbReference>
<sequence>MNTLWVFHDNTYQSIKLSHQEERTMTIGNRVQDTVTLSGVNLKEQELRVHSTNGELELLKDERPFVSIPPNEVTSVTIGSIDVTFLFTSSAPITETFYVGTHQQFTLSTEGGEVTLPIYPFREEGQVEVERHPTGWKVKPQGLFLYVNGAIVEESCIVHVGDVCFVNGTVWTFIEEDLLQVQSKEETPTSLQRTKVPQSEMEKKYPMYRRTPRMVYEPPNDEVQFSFPSQESRQSGRSLWLIILPPLMMLIVMGLVALLIPRGIFIIVSIVMFTTTLITSTVQYFKDKKKSKEEKKRRKRVYTQYLETKRVELQDLADKQREVMTFHYPTFERMKYMTSQVSDRLWERTLESPDFLQYRIGIGEVPASYKLSVQSADMANREIDELLEQSQHLQSIYKNVDRMPVTVNLFQGAIGLIGKERVYKNELHQMIGQLAFFHSYHDVRFVFIFEEEEYGEWEWMKWLPHFQLPNSYAKGFIYNEQSRDQLLSSIYEMIRERDLEEDKEKLRFSPHFVFIVTNHQLISDHVILEYLEGESSHLGMSVIFGAEAKESLSDNVHTLVRYINPDEGDILIQEKKAVRIPFELDTHEQSHNEDYARLLRTLHHQVGMTNSIPDSVSFLEMLNVSDVNEIPIESNWTTRETAKSLAVPIGLKGKEDYVELNLHEKAHGPHGLLAGTTGSGKSEFLQTYILSLAVHFHPHEVAFLLIDYKGGGMAQPFKTMPHLLGTITNIEGSQNFSTRALASINSELKRRQRLFDEYQVNHINDYMHLYKQGEATEPMPHLFLISDEFAELKSEEPDFIKELVSAARIGRSLGVHLILATQKPGGVIDNQIWSNARFRVALKVQNAEDSREIIQNADAASLTVTGRGYLQVGNNEVYDLFQSAWSGAPYQEESSSIEDEIALVTDGGLVPLSEVSSGEARRSDSVSEIEAVVDRIQATEEQMGLKKLSSPWLPPLPNRLSRHDYHSPSQPQIPFALLDEPEKQAQKPFYYDVGSSGNIGIFGSSGYGKTTTALTLMMGMATNYSPEQLHFYVFDFGNGGLLKTKQLPHTGDYFLLDQERKVNKFMDLLKDEIRRRKQLFQRAEVSSIAMYNRVSEESLPFTYLVIDNFDIVKEEMQDLEATFNQFARDGQSLGIYVMMTATRVNSVRQSLANNLKTKVVHYLLDSTEAYSMLGRLPFAPEAIPGRAIVKKEDVHFSQVYLPTQGEDDMEQMEQLQQDIDALKKAYDGMKTPVSVPMLPSELTMDNFPHYVSTTEDSGYPIGLDEETVKPVHVSFAREKHCLVIGQAQKGKSNVLQVIAKSILNREGHELVLFDSVDRGMSHYAELDGVTYLESKDAIMSSIDRLEERLREREAMHEQLIQSGERPQFEPIVFLIDGYGRFLQMLDNTTQNRLVSMMKNKSHLGFHLVVSGANNEVTKGFEPLTVELKQVRQALLLMKKSDQTLFTLSYERKEPEIHPGYGYYVENGKERKFQIPLVSAEREVFS</sequence>
<keyword evidence="2" id="KW-1003">Cell membrane</keyword>
<evidence type="ECO:0000256" key="8">
    <source>
        <dbReference type="ARBA" id="ARBA00023136"/>
    </source>
</evidence>
<dbReference type="Gene3D" id="3.40.50.300">
    <property type="entry name" value="P-loop containing nucleotide triphosphate hydrolases"/>
    <property type="match status" value="3"/>
</dbReference>
<dbReference type="OrthoDB" id="9807790at2"/>
<dbReference type="SUPFAM" id="SSF52540">
    <property type="entry name" value="P-loop containing nucleoside triphosphate hydrolases"/>
    <property type="match status" value="3"/>
</dbReference>
<dbReference type="PANTHER" id="PTHR22683:SF1">
    <property type="entry name" value="TYPE VII SECRETION SYSTEM PROTEIN ESSC"/>
    <property type="match status" value="1"/>
</dbReference>
<evidence type="ECO:0000256" key="1">
    <source>
        <dbReference type="ARBA" id="ARBA00004651"/>
    </source>
</evidence>
<keyword evidence="8 11" id="KW-0472">Membrane</keyword>
<dbReference type="Proteomes" id="UP000030528">
    <property type="component" value="Unassembled WGS sequence"/>
</dbReference>
<name>A0A0A5I5K7_9BACI</name>
<dbReference type="InterPro" id="IPR022206">
    <property type="entry name" value="Firmicutes_EssC_N"/>
</dbReference>
<evidence type="ECO:0000256" key="4">
    <source>
        <dbReference type="ARBA" id="ARBA00022737"/>
    </source>
</evidence>